<comment type="caution">
    <text evidence="2">The sequence shown here is derived from an EMBL/GenBank/DDBJ whole genome shotgun (WGS) entry which is preliminary data.</text>
</comment>
<gene>
    <name evidence="2" type="ORF">ACFYM3_39355</name>
</gene>
<organism evidence="2 3">
    <name type="scientific">Streptomyces massasporeus</name>
    <dbReference type="NCBI Taxonomy" id="67324"/>
    <lineage>
        <taxon>Bacteria</taxon>
        <taxon>Bacillati</taxon>
        <taxon>Actinomycetota</taxon>
        <taxon>Actinomycetes</taxon>
        <taxon>Kitasatosporales</taxon>
        <taxon>Streptomycetaceae</taxon>
        <taxon>Streptomyces</taxon>
    </lineage>
</organism>
<evidence type="ECO:0000313" key="3">
    <source>
        <dbReference type="Proteomes" id="UP001601288"/>
    </source>
</evidence>
<dbReference type="RefSeq" id="WP_358289898.1">
    <property type="nucleotide sequence ID" value="NZ_JBEYGJ010000040.1"/>
</dbReference>
<keyword evidence="3" id="KW-1185">Reference proteome</keyword>
<reference evidence="2 3" key="1">
    <citation type="submission" date="2024-10" db="EMBL/GenBank/DDBJ databases">
        <title>The Natural Products Discovery Center: Release of the First 8490 Sequenced Strains for Exploring Actinobacteria Biosynthetic Diversity.</title>
        <authorList>
            <person name="Kalkreuter E."/>
            <person name="Kautsar S.A."/>
            <person name="Yang D."/>
            <person name="Bader C.D."/>
            <person name="Teijaro C.N."/>
            <person name="Fluegel L."/>
            <person name="Davis C.M."/>
            <person name="Simpson J.R."/>
            <person name="Lauterbach L."/>
            <person name="Steele A.D."/>
            <person name="Gui C."/>
            <person name="Meng S."/>
            <person name="Li G."/>
            <person name="Viehrig K."/>
            <person name="Ye F."/>
            <person name="Su P."/>
            <person name="Kiefer A.F."/>
            <person name="Nichols A."/>
            <person name="Cepeda A.J."/>
            <person name="Yan W."/>
            <person name="Fan B."/>
            <person name="Jiang Y."/>
            <person name="Adhikari A."/>
            <person name="Zheng C.-J."/>
            <person name="Schuster L."/>
            <person name="Cowan T.M."/>
            <person name="Smanski M.J."/>
            <person name="Chevrette M.G."/>
            <person name="De Carvalho L.P.S."/>
            <person name="Shen B."/>
        </authorList>
    </citation>
    <scope>NUCLEOTIDE SEQUENCE [LARGE SCALE GENOMIC DNA]</scope>
    <source>
        <strain evidence="2 3">NPDC007066</strain>
    </source>
</reference>
<name>A0ABW6LQV5_9ACTN</name>
<feature type="region of interest" description="Disordered" evidence="1">
    <location>
        <begin position="1"/>
        <end position="37"/>
    </location>
</feature>
<accession>A0ABW6LQV5</accession>
<dbReference type="EMBL" id="JBIAFP010000035">
    <property type="protein sequence ID" value="MFE9230536.1"/>
    <property type="molecule type" value="Genomic_DNA"/>
</dbReference>
<dbReference type="Proteomes" id="UP001601288">
    <property type="component" value="Unassembled WGS sequence"/>
</dbReference>
<proteinExistence type="predicted"/>
<evidence type="ECO:0000256" key="1">
    <source>
        <dbReference type="SAM" id="MobiDB-lite"/>
    </source>
</evidence>
<feature type="compositionally biased region" description="Basic and acidic residues" evidence="1">
    <location>
        <begin position="25"/>
        <end position="35"/>
    </location>
</feature>
<evidence type="ECO:0000313" key="2">
    <source>
        <dbReference type="EMBL" id="MFE9230536.1"/>
    </source>
</evidence>
<sequence>MYREHPAPGQSFRDGPGHQRSQHPAAHEQAADHSDVPGARLAADQFIALPFGVALSRYGSAHAAEDTLVRPLLVEGVRTYLRAYRAG</sequence>
<evidence type="ECO:0008006" key="4">
    <source>
        <dbReference type="Google" id="ProtNLM"/>
    </source>
</evidence>
<protein>
    <recommendedName>
        <fullName evidence="4">Tetracyclin repressor-like C-terminal domain-containing protein</fullName>
    </recommendedName>
</protein>